<evidence type="ECO:0000256" key="5">
    <source>
        <dbReference type="ARBA" id="ARBA00022989"/>
    </source>
</evidence>
<evidence type="ECO:0000256" key="4">
    <source>
        <dbReference type="ARBA" id="ARBA00022692"/>
    </source>
</evidence>
<dbReference type="InterPro" id="IPR003370">
    <property type="entry name" value="Chromate_transpt"/>
</dbReference>
<evidence type="ECO:0000256" key="3">
    <source>
        <dbReference type="ARBA" id="ARBA00022475"/>
    </source>
</evidence>
<dbReference type="EMBL" id="CP080095">
    <property type="protein sequence ID" value="QYD68199.1"/>
    <property type="molecule type" value="Genomic_DNA"/>
</dbReference>
<feature type="transmembrane region" description="Helical" evidence="7">
    <location>
        <begin position="162"/>
        <end position="193"/>
    </location>
</feature>
<dbReference type="PANTHER" id="PTHR43663">
    <property type="entry name" value="CHROMATE TRANSPORT PROTEIN-RELATED"/>
    <property type="match status" value="1"/>
</dbReference>
<feature type="transmembrane region" description="Helical" evidence="7">
    <location>
        <begin position="214"/>
        <end position="234"/>
    </location>
</feature>
<protein>
    <submittedName>
        <fullName evidence="8">Chromate transporter</fullName>
    </submittedName>
</protein>
<evidence type="ECO:0000256" key="6">
    <source>
        <dbReference type="ARBA" id="ARBA00023136"/>
    </source>
</evidence>
<keyword evidence="5 7" id="KW-1133">Transmembrane helix</keyword>
<feature type="transmembrane region" description="Helical" evidence="7">
    <location>
        <begin position="96"/>
        <end position="119"/>
    </location>
</feature>
<evidence type="ECO:0000256" key="2">
    <source>
        <dbReference type="ARBA" id="ARBA00005262"/>
    </source>
</evidence>
<feature type="transmembrane region" description="Helical" evidence="7">
    <location>
        <begin position="307"/>
        <end position="328"/>
    </location>
</feature>
<dbReference type="RefSeq" id="WP_219797592.1">
    <property type="nucleotide sequence ID" value="NZ_CP080095.1"/>
</dbReference>
<proteinExistence type="inferred from homology"/>
<keyword evidence="6 7" id="KW-0472">Membrane</keyword>
<comment type="subcellular location">
    <subcellularLocation>
        <location evidence="1">Cell membrane</location>
        <topology evidence="1">Multi-pass membrane protein</topology>
    </subcellularLocation>
</comment>
<organism evidence="8 9">
    <name type="scientific">Paraburkholderia edwinii</name>
    <dbReference type="NCBI Taxonomy" id="2861782"/>
    <lineage>
        <taxon>Bacteria</taxon>
        <taxon>Pseudomonadati</taxon>
        <taxon>Pseudomonadota</taxon>
        <taxon>Betaproteobacteria</taxon>
        <taxon>Burkholderiales</taxon>
        <taxon>Burkholderiaceae</taxon>
        <taxon>Paraburkholderia</taxon>
    </lineage>
</organism>
<dbReference type="Pfam" id="PF02417">
    <property type="entry name" value="Chromate_transp"/>
    <property type="match status" value="2"/>
</dbReference>
<dbReference type="Proteomes" id="UP000826462">
    <property type="component" value="Chromosome 1"/>
</dbReference>
<evidence type="ECO:0000256" key="1">
    <source>
        <dbReference type="ARBA" id="ARBA00004651"/>
    </source>
</evidence>
<keyword evidence="4 7" id="KW-0812">Transmembrane</keyword>
<evidence type="ECO:0000256" key="7">
    <source>
        <dbReference type="SAM" id="Phobius"/>
    </source>
</evidence>
<dbReference type="PANTHER" id="PTHR43663:SF1">
    <property type="entry name" value="CHROMATE TRANSPORTER"/>
    <property type="match status" value="1"/>
</dbReference>
<reference evidence="8 9" key="1">
    <citation type="submission" date="2021-07" db="EMBL/GenBank/DDBJ databases">
        <title>Paraburkholderia edwinii protects Aspergillus sp. from phenazines by acting as a toxin sponge.</title>
        <authorList>
            <person name="Dahlstrom K.M."/>
            <person name="Newman D.K."/>
        </authorList>
    </citation>
    <scope>NUCLEOTIDE SEQUENCE [LARGE SCALE GENOMIC DNA]</scope>
    <source>
        <strain evidence="8 9">Pe01</strain>
    </source>
</reference>
<keyword evidence="3" id="KW-1003">Cell membrane</keyword>
<sequence>MQPLDIHEVCDRVDVQQIVVRERLITLFFAVLGLSATSWGGLALMAQLERRYVERKPLLTQEAFADLVAIAWAVPGPVACNVAVGLGYALRGSLGALVAGLASVIPFFIAMVALALAYLHHSLPAVLNPAVLPRFRVVLVCLIAVTLWRQSRSLLKKRPEQAIAAIATLLLWLEPAPAVFVGVLCGAFAFGWLTGPRRGRDARARLPSLARHEWAAFGFYAVALTVFALVPLDAVPSRTIDTLRQVGASLSLFGGGFSAFPILRSLFVGGAHGVSADTFNTAFTLSAIVPGPLLNVVPFLGQLCGGVSGAVLATMAFFAPTGALAVFAHRWLGILRQSPRFEHALGYSRAAATAFLADAVLRLLPNIPATSVDVLLAGASLFTLGKLKLPVYWLYLAVAVSSLVT</sequence>
<accession>A0ABX8UMH3</accession>
<evidence type="ECO:0000313" key="8">
    <source>
        <dbReference type="EMBL" id="QYD68199.1"/>
    </source>
</evidence>
<dbReference type="PIRSF" id="PIRSF004810">
    <property type="entry name" value="ChrA"/>
    <property type="match status" value="1"/>
</dbReference>
<name>A0ABX8UMH3_9BURK</name>
<comment type="similarity">
    <text evidence="2">Belongs to the chromate ion transporter (CHR) (TC 2.A.51) family.</text>
</comment>
<dbReference type="InterPro" id="IPR052518">
    <property type="entry name" value="CHR_Transporter"/>
</dbReference>
<feature type="transmembrane region" description="Helical" evidence="7">
    <location>
        <begin position="246"/>
        <end position="267"/>
    </location>
</feature>
<gene>
    <name evidence="8" type="ORF">KZJ38_18285</name>
</gene>
<evidence type="ECO:0000313" key="9">
    <source>
        <dbReference type="Proteomes" id="UP000826462"/>
    </source>
</evidence>
<feature type="transmembrane region" description="Helical" evidence="7">
    <location>
        <begin position="279"/>
        <end position="301"/>
    </location>
</feature>
<keyword evidence="9" id="KW-1185">Reference proteome</keyword>
<feature type="transmembrane region" description="Helical" evidence="7">
    <location>
        <begin position="67"/>
        <end position="90"/>
    </location>
</feature>
<dbReference type="InterPro" id="IPR014047">
    <property type="entry name" value="Chr_Tranpt_l_chain"/>
</dbReference>
<feature type="transmembrane region" description="Helical" evidence="7">
    <location>
        <begin position="24"/>
        <end position="46"/>
    </location>
</feature>